<dbReference type="EMBL" id="VTPC01011065">
    <property type="protein sequence ID" value="KAF2892157.1"/>
    <property type="molecule type" value="Genomic_DNA"/>
</dbReference>
<feature type="domain" description="Reverse transcriptase" evidence="1">
    <location>
        <begin position="46"/>
        <end position="151"/>
    </location>
</feature>
<keyword evidence="3" id="KW-1185">Reference proteome</keyword>
<comment type="caution">
    <text evidence="2">The sequence shown here is derived from an EMBL/GenBank/DDBJ whole genome shotgun (WGS) entry which is preliminary data.</text>
</comment>
<dbReference type="InterPro" id="IPR043502">
    <property type="entry name" value="DNA/RNA_pol_sf"/>
</dbReference>
<protein>
    <recommendedName>
        <fullName evidence="1">Reverse transcriptase domain-containing protein</fullName>
    </recommendedName>
</protein>
<dbReference type="Pfam" id="PF00078">
    <property type="entry name" value="RVT_1"/>
    <property type="match status" value="1"/>
</dbReference>
<dbReference type="Proteomes" id="UP000801492">
    <property type="component" value="Unassembled WGS sequence"/>
</dbReference>
<gene>
    <name evidence="2" type="ORF">ILUMI_14016</name>
</gene>
<evidence type="ECO:0000313" key="3">
    <source>
        <dbReference type="Proteomes" id="UP000801492"/>
    </source>
</evidence>
<evidence type="ECO:0000259" key="1">
    <source>
        <dbReference type="Pfam" id="PF00078"/>
    </source>
</evidence>
<name>A0A8K0CVL7_IGNLU</name>
<accession>A0A8K0CVL7</accession>
<dbReference type="AlphaFoldDB" id="A0A8K0CVL7"/>
<feature type="non-terminal residue" evidence="2">
    <location>
        <position position="167"/>
    </location>
</feature>
<sequence>MTSKSASDAGKSLLMSITQLCNLMLAGKVNALICPILYGASLCALKKKDGGFRPIAVGNVFRRLTAKLACHVVREDVGNYFRPPQVGFATQHGCEAAIHAVRTFANAPKNVGKVLLKIDYKNAFNSVERDIMLQKVSTKTLSLFPFLWQCYSSSTDLLFGNQVIPSL</sequence>
<dbReference type="OrthoDB" id="6766542at2759"/>
<dbReference type="InterPro" id="IPR000477">
    <property type="entry name" value="RT_dom"/>
</dbReference>
<proteinExistence type="predicted"/>
<dbReference type="GO" id="GO:0071897">
    <property type="term" value="P:DNA biosynthetic process"/>
    <property type="evidence" value="ECO:0007669"/>
    <property type="project" value="UniProtKB-ARBA"/>
</dbReference>
<reference evidence="2" key="1">
    <citation type="submission" date="2019-08" db="EMBL/GenBank/DDBJ databases">
        <title>The genome of the North American firefly Photinus pyralis.</title>
        <authorList>
            <consortium name="Photinus pyralis genome working group"/>
            <person name="Fallon T.R."/>
            <person name="Sander Lower S.E."/>
            <person name="Weng J.-K."/>
        </authorList>
    </citation>
    <scope>NUCLEOTIDE SEQUENCE</scope>
    <source>
        <strain evidence="2">TRF0915ILg1</strain>
        <tissue evidence="2">Whole body</tissue>
    </source>
</reference>
<dbReference type="SUPFAM" id="SSF56672">
    <property type="entry name" value="DNA/RNA polymerases"/>
    <property type="match status" value="1"/>
</dbReference>
<organism evidence="2 3">
    <name type="scientific">Ignelater luminosus</name>
    <name type="common">Cucubano</name>
    <name type="synonym">Pyrophorus luminosus</name>
    <dbReference type="NCBI Taxonomy" id="2038154"/>
    <lineage>
        <taxon>Eukaryota</taxon>
        <taxon>Metazoa</taxon>
        <taxon>Ecdysozoa</taxon>
        <taxon>Arthropoda</taxon>
        <taxon>Hexapoda</taxon>
        <taxon>Insecta</taxon>
        <taxon>Pterygota</taxon>
        <taxon>Neoptera</taxon>
        <taxon>Endopterygota</taxon>
        <taxon>Coleoptera</taxon>
        <taxon>Polyphaga</taxon>
        <taxon>Elateriformia</taxon>
        <taxon>Elateroidea</taxon>
        <taxon>Elateridae</taxon>
        <taxon>Agrypninae</taxon>
        <taxon>Pyrophorini</taxon>
        <taxon>Ignelater</taxon>
    </lineage>
</organism>
<evidence type="ECO:0000313" key="2">
    <source>
        <dbReference type="EMBL" id="KAF2892157.1"/>
    </source>
</evidence>